<feature type="domain" description="GB1/RHD3-type G" evidence="8">
    <location>
        <begin position="35"/>
        <end position="277"/>
    </location>
</feature>
<proteinExistence type="inferred from homology"/>
<keyword evidence="10" id="KW-1185">Reference proteome</keyword>
<comment type="similarity">
    <text evidence="6">Belongs to the TRAFAC class dynamin-like GTPase superfamily. GB1/RHD3 GTPase family.</text>
</comment>
<evidence type="ECO:0000256" key="3">
    <source>
        <dbReference type="ARBA" id="ARBA00022801"/>
    </source>
</evidence>
<accession>F7BZV0</accession>
<dbReference type="InterPro" id="IPR003191">
    <property type="entry name" value="Guanylate-bd/ATL_C"/>
</dbReference>
<dbReference type="FunFam" id="3.40.50.300:FF:000422">
    <property type="entry name" value="Guanylate-binding protein 1"/>
    <property type="match status" value="1"/>
</dbReference>
<dbReference type="RefSeq" id="XP_039767812.1">
    <property type="nucleotide sequence ID" value="XM_039911878.1"/>
</dbReference>
<evidence type="ECO:0000259" key="8">
    <source>
        <dbReference type="PROSITE" id="PS51715"/>
    </source>
</evidence>
<dbReference type="GO" id="GO:0005525">
    <property type="term" value="F:GTP binding"/>
    <property type="evidence" value="ECO:0000318"/>
    <property type="project" value="GO_Central"/>
</dbReference>
<dbReference type="OMA" id="IMMLEHT"/>
<dbReference type="CDD" id="cd16269">
    <property type="entry name" value="GBP_C"/>
    <property type="match status" value="1"/>
</dbReference>
<dbReference type="Proteomes" id="UP000002279">
    <property type="component" value="Chromosome 4"/>
</dbReference>
<dbReference type="SUPFAM" id="SSF48340">
    <property type="entry name" value="Interferon-induced guanylate-binding protein 1 (GBP1), C-terminal domain"/>
    <property type="match status" value="1"/>
</dbReference>
<evidence type="ECO:0000256" key="2">
    <source>
        <dbReference type="ARBA" id="ARBA00022741"/>
    </source>
</evidence>
<dbReference type="InParanoid" id="F7BZV0"/>
<organism evidence="9 10">
    <name type="scientific">Ornithorhynchus anatinus</name>
    <name type="common">Duckbill platypus</name>
    <dbReference type="NCBI Taxonomy" id="9258"/>
    <lineage>
        <taxon>Eukaryota</taxon>
        <taxon>Metazoa</taxon>
        <taxon>Chordata</taxon>
        <taxon>Craniata</taxon>
        <taxon>Vertebrata</taxon>
        <taxon>Euteleostomi</taxon>
        <taxon>Mammalia</taxon>
        <taxon>Monotremata</taxon>
        <taxon>Ornithorhynchidae</taxon>
        <taxon>Ornithorhynchus</taxon>
    </lineage>
</organism>
<gene>
    <name evidence="9" type="primary">LOC100092431</name>
</gene>
<protein>
    <recommendedName>
        <fullName evidence="8">GB1/RHD3-type G domain-containing protein</fullName>
    </recommendedName>
</protein>
<reference evidence="9 10" key="1">
    <citation type="journal article" date="2008" name="Nature">
        <title>Genome analysis of the platypus reveals unique signatures of evolution.</title>
        <authorList>
            <person name="Warren W.C."/>
            <person name="Hillier L.W."/>
            <person name="Marshall Graves J.A."/>
            <person name="Birney E."/>
            <person name="Ponting C.P."/>
            <person name="Grutzner F."/>
            <person name="Belov K."/>
            <person name="Miller W."/>
            <person name="Clarke L."/>
            <person name="Chinwalla A.T."/>
            <person name="Yang S.P."/>
            <person name="Heger A."/>
            <person name="Locke D.P."/>
            <person name="Miethke P."/>
            <person name="Waters P.D."/>
            <person name="Veyrunes F."/>
            <person name="Fulton L."/>
            <person name="Fulton B."/>
            <person name="Graves T."/>
            <person name="Wallis J."/>
            <person name="Puente X.S."/>
            <person name="Lopez-Otin C."/>
            <person name="Ordonez G.R."/>
            <person name="Eichler E.E."/>
            <person name="Chen L."/>
            <person name="Cheng Z."/>
            <person name="Deakin J.E."/>
            <person name="Alsop A."/>
            <person name="Thompson K."/>
            <person name="Kirby P."/>
            <person name="Papenfuss A.T."/>
            <person name="Wakefield M.J."/>
            <person name="Olender T."/>
            <person name="Lancet D."/>
            <person name="Huttley G.A."/>
            <person name="Smit A.F."/>
            <person name="Pask A."/>
            <person name="Temple-Smith P."/>
            <person name="Batzer M.A."/>
            <person name="Walker J.A."/>
            <person name="Konkel M.K."/>
            <person name="Harris R.S."/>
            <person name="Whittington C.M."/>
            <person name="Wong E.S."/>
            <person name="Gemmell N.J."/>
            <person name="Buschiazzo E."/>
            <person name="Vargas Jentzsch I.M."/>
            <person name="Merkel A."/>
            <person name="Schmitz J."/>
            <person name="Zemann A."/>
            <person name="Churakov G."/>
            <person name="Kriegs J.O."/>
            <person name="Brosius J."/>
            <person name="Murchison E.P."/>
            <person name="Sachidanandam R."/>
            <person name="Smith C."/>
            <person name="Hannon G.J."/>
            <person name="Tsend-Ayush E."/>
            <person name="McMillan D."/>
            <person name="Attenborough R."/>
            <person name="Rens W."/>
            <person name="Ferguson-Smith M."/>
            <person name="Lefevre C.M."/>
            <person name="Sharp J.A."/>
            <person name="Nicholas K.R."/>
            <person name="Ray D.A."/>
            <person name="Kube M."/>
            <person name="Reinhardt R."/>
            <person name="Pringle T.H."/>
            <person name="Taylor J."/>
            <person name="Jones R.C."/>
            <person name="Nixon B."/>
            <person name="Dacheux J.L."/>
            <person name="Niwa H."/>
            <person name="Sekita Y."/>
            <person name="Huang X."/>
            <person name="Stark A."/>
            <person name="Kheradpour P."/>
            <person name="Kellis M."/>
            <person name="Flicek P."/>
            <person name="Chen Y."/>
            <person name="Webber C."/>
            <person name="Hardison R."/>
            <person name="Nelson J."/>
            <person name="Hallsworth-Pepin K."/>
            <person name="Delehaunty K."/>
            <person name="Markovic C."/>
            <person name="Minx P."/>
            <person name="Feng Y."/>
            <person name="Kremitzki C."/>
            <person name="Mitreva M."/>
            <person name="Glasscock J."/>
            <person name="Wylie T."/>
            <person name="Wohldmann P."/>
            <person name="Thiru P."/>
            <person name="Nhan M.N."/>
            <person name="Pohl C.S."/>
            <person name="Smith S.M."/>
            <person name="Hou S."/>
            <person name="Nefedov M."/>
            <person name="de Jong P.J."/>
            <person name="Renfree M.B."/>
            <person name="Mardis E.R."/>
            <person name="Wilson R.K."/>
        </authorList>
    </citation>
    <scope>NUCLEOTIDE SEQUENCE [LARGE SCALE GENOMIC DNA]</scope>
    <source>
        <strain evidence="9 10">Glennie</strain>
    </source>
</reference>
<dbReference type="AlphaFoldDB" id="F7BZV0"/>
<dbReference type="HOGENOM" id="CLU_018608_2_2_1"/>
<keyword evidence="2" id="KW-0547">Nucleotide-binding</keyword>
<keyword evidence="7" id="KW-0175">Coiled coil</keyword>
<dbReference type="GO" id="GO:0031410">
    <property type="term" value="C:cytoplasmic vesicle"/>
    <property type="evidence" value="ECO:0000318"/>
    <property type="project" value="GO_Central"/>
</dbReference>
<dbReference type="GO" id="GO:0042832">
    <property type="term" value="P:defense response to protozoan"/>
    <property type="evidence" value="ECO:0000318"/>
    <property type="project" value="GO_Central"/>
</dbReference>
<evidence type="ECO:0000256" key="6">
    <source>
        <dbReference type="PROSITE-ProRule" id="PRU01052"/>
    </source>
</evidence>
<evidence type="ECO:0000313" key="10">
    <source>
        <dbReference type="Proteomes" id="UP000002279"/>
    </source>
</evidence>
<keyword evidence="1" id="KW-0399">Innate immunity</keyword>
<evidence type="ECO:0000256" key="5">
    <source>
        <dbReference type="ARBA" id="ARBA00023134"/>
    </source>
</evidence>
<dbReference type="GeneID" id="100092431"/>
<dbReference type="Ensembl" id="ENSOANT00000012382.4">
    <property type="protein sequence ID" value="ENSOANP00000012380.3"/>
    <property type="gene ID" value="ENSOANG00000007771.4"/>
</dbReference>
<dbReference type="PANTHER" id="PTHR10751">
    <property type="entry name" value="GUANYLATE BINDING PROTEIN"/>
    <property type="match status" value="1"/>
</dbReference>
<reference evidence="9" key="2">
    <citation type="submission" date="2025-08" db="UniProtKB">
        <authorList>
            <consortium name="Ensembl"/>
        </authorList>
    </citation>
    <scope>IDENTIFICATION</scope>
    <source>
        <strain evidence="9">Glennie</strain>
    </source>
</reference>
<dbReference type="STRING" id="9258.ENSOANP00000012380"/>
<dbReference type="SUPFAM" id="SSF52540">
    <property type="entry name" value="P-loop containing nucleoside triphosphate hydrolases"/>
    <property type="match status" value="1"/>
</dbReference>
<dbReference type="InterPro" id="IPR037684">
    <property type="entry name" value="GBP_C"/>
</dbReference>
<dbReference type="GO" id="GO:0071346">
    <property type="term" value="P:cellular response to type II interferon"/>
    <property type="evidence" value="ECO:0000318"/>
    <property type="project" value="GO_Central"/>
</dbReference>
<dbReference type="Gene3D" id="1.20.1000.10">
    <property type="entry name" value="Guanylate-binding protein, C-terminal domain"/>
    <property type="match status" value="1"/>
</dbReference>
<keyword evidence="4" id="KW-0391">Immunity</keyword>
<dbReference type="InterPro" id="IPR027417">
    <property type="entry name" value="P-loop_NTPase"/>
</dbReference>
<dbReference type="KEGG" id="oaa:100092431"/>
<feature type="coiled-coil region" evidence="7">
    <location>
        <begin position="470"/>
        <end position="581"/>
    </location>
</feature>
<dbReference type="Gene3D" id="3.40.50.300">
    <property type="entry name" value="P-loop containing nucleotide triphosphate hydrolases"/>
    <property type="match status" value="1"/>
</dbReference>
<dbReference type="GO" id="GO:0003924">
    <property type="term" value="F:GTPase activity"/>
    <property type="evidence" value="ECO:0000318"/>
    <property type="project" value="GO_Central"/>
</dbReference>
<dbReference type="Pfam" id="PF02841">
    <property type="entry name" value="GBP_C"/>
    <property type="match status" value="1"/>
</dbReference>
<evidence type="ECO:0000256" key="1">
    <source>
        <dbReference type="ARBA" id="ARBA00022588"/>
    </source>
</evidence>
<dbReference type="Pfam" id="PF02263">
    <property type="entry name" value="GBP"/>
    <property type="match status" value="1"/>
</dbReference>
<reference evidence="9" key="3">
    <citation type="submission" date="2025-09" db="UniProtKB">
        <authorList>
            <consortium name="Ensembl"/>
        </authorList>
    </citation>
    <scope>IDENTIFICATION</scope>
    <source>
        <strain evidence="9">Glennie</strain>
    </source>
</reference>
<evidence type="ECO:0000313" key="9">
    <source>
        <dbReference type="Ensembl" id="ENSOANP00000012380.3"/>
    </source>
</evidence>
<dbReference type="CDD" id="cd01851">
    <property type="entry name" value="GBP"/>
    <property type="match status" value="1"/>
</dbReference>
<dbReference type="eggNOG" id="KOG2037">
    <property type="taxonomic scope" value="Eukaryota"/>
</dbReference>
<sequence>MAPGMLMSGPLCLLENSNGRMVLNQEALKILSDISQPVVVVAMVGLYRTGKSYLMNKLAGQNKGFSLGSTVQSHTKGIWIWCTPHPKKPDQILVLLDTEGLGDVEKGDSTNDSWIFALAILLSSMFVYNSMGTINQQAIEQLHFVSELTEKIRVKSSPRDDGLEDSSDFVSFFPDFVWAVRDFSLLLEMDGHHITEDKYLENALKFKPGNHRRVGEANMSRECIRLYFRKRKCFVFDQPTSERDLLAHLEDVREDQLSPQFRQQVQHFCSYIFTNARIKSLSEGIQVNGTRLGELAKTYVDAIVRGDMPCLENAVLTLAKLENAAAVEKATDHYERLMNRQVQLPTETQQELLDLHAACEKECLQIFMKHSFKDDKRDFQKSLVEKLQRIKEDIMQKNELVSFERCNDEIKRLSESLKKHISQGNFSVPGGYKCYLEEKKAVVDKYQKVPGKGIKADEVLQNFLKSESTIEEAILQADEALSEQEKARAAERARREAAEEEQKLLKQQQEELQQRFKDQERSYKENINQLKMKLEEDRRQLLKSQEEDLQHKLKALEDMLKEGFQNKAKTLQAEIDNLKKQQEETRKPSFISHFLDMLGSGMTVVLPGVGKLAGLGLSAISRWLR</sequence>
<dbReference type="InterPro" id="IPR030386">
    <property type="entry name" value="G_GB1_RHD3_dom"/>
</dbReference>
<dbReference type="GO" id="GO:0050830">
    <property type="term" value="P:defense response to Gram-positive bacterium"/>
    <property type="evidence" value="ECO:0000318"/>
    <property type="project" value="GO_Central"/>
</dbReference>
<evidence type="ECO:0000256" key="4">
    <source>
        <dbReference type="ARBA" id="ARBA00022859"/>
    </source>
</evidence>
<keyword evidence="3" id="KW-0378">Hydrolase</keyword>
<dbReference type="PROSITE" id="PS51715">
    <property type="entry name" value="G_GB1_RHD3"/>
    <property type="match status" value="1"/>
</dbReference>
<name>F7BZV0_ORNAN</name>
<dbReference type="FunCoup" id="F7BZV0">
    <property type="interactions" value="368"/>
</dbReference>
<dbReference type="InterPro" id="IPR036543">
    <property type="entry name" value="Guanylate-bd_C_sf"/>
</dbReference>
<dbReference type="FunFam" id="1.20.1000.10:FF:000001">
    <property type="entry name" value="Guanylate binding protein 1"/>
    <property type="match status" value="1"/>
</dbReference>
<dbReference type="InterPro" id="IPR015894">
    <property type="entry name" value="Guanylate-bd_N"/>
</dbReference>
<dbReference type="OrthoDB" id="2135133at2759"/>
<evidence type="ECO:0000256" key="7">
    <source>
        <dbReference type="SAM" id="Coils"/>
    </source>
</evidence>
<keyword evidence="5" id="KW-0342">GTP-binding</keyword>
<dbReference type="Bgee" id="ENSOANG00000007771">
    <property type="expression patterns" value="Expressed in ovary and 7 other cell types or tissues"/>
</dbReference>
<dbReference type="GeneTree" id="ENSGT00940000154265"/>